<dbReference type="VEuPathDB" id="VectorBase:LDEU010522"/>
<dbReference type="AlphaFoldDB" id="A0A443S1V0"/>
<accession>A0A443S1V0</accession>
<feature type="non-terminal residue" evidence="1">
    <location>
        <position position="565"/>
    </location>
</feature>
<proteinExistence type="predicted"/>
<dbReference type="STRING" id="299467.A0A443S1V0"/>
<dbReference type="FunFam" id="3.40.720.10:FF:000017">
    <property type="entry name" value="Predicted protein"/>
    <property type="match status" value="1"/>
</dbReference>
<evidence type="ECO:0000313" key="1">
    <source>
        <dbReference type="EMBL" id="RWS21518.1"/>
    </source>
</evidence>
<dbReference type="OrthoDB" id="6412187at2759"/>
<name>A0A443S1V0_9ACAR</name>
<dbReference type="SUPFAM" id="SSF53649">
    <property type="entry name" value="Alkaline phosphatase-like"/>
    <property type="match status" value="1"/>
</dbReference>
<dbReference type="EMBL" id="NCKV01011877">
    <property type="protein sequence ID" value="RWS21518.1"/>
    <property type="molecule type" value="Genomic_DNA"/>
</dbReference>
<dbReference type="PANTHER" id="PTHR10974">
    <property type="entry name" value="FI08016P-RELATED"/>
    <property type="match status" value="1"/>
</dbReference>
<protein>
    <submittedName>
        <fullName evidence="1">Uncharacterized protein</fullName>
    </submittedName>
</protein>
<dbReference type="PANTHER" id="PTHR10974:SF48">
    <property type="entry name" value="SULFATASE DOMAIN-CONTAINING PROTEIN"/>
    <property type="match status" value="1"/>
</dbReference>
<organism evidence="1 2">
    <name type="scientific">Leptotrombidium deliense</name>
    <dbReference type="NCBI Taxonomy" id="299467"/>
    <lineage>
        <taxon>Eukaryota</taxon>
        <taxon>Metazoa</taxon>
        <taxon>Ecdysozoa</taxon>
        <taxon>Arthropoda</taxon>
        <taxon>Chelicerata</taxon>
        <taxon>Arachnida</taxon>
        <taxon>Acari</taxon>
        <taxon>Acariformes</taxon>
        <taxon>Trombidiformes</taxon>
        <taxon>Prostigmata</taxon>
        <taxon>Anystina</taxon>
        <taxon>Parasitengona</taxon>
        <taxon>Trombiculoidea</taxon>
        <taxon>Trombiculidae</taxon>
        <taxon>Leptotrombidium</taxon>
    </lineage>
</organism>
<dbReference type="GO" id="GO:0005615">
    <property type="term" value="C:extracellular space"/>
    <property type="evidence" value="ECO:0007669"/>
    <property type="project" value="TreeGrafter"/>
</dbReference>
<keyword evidence="2" id="KW-1185">Reference proteome</keyword>
<evidence type="ECO:0000313" key="2">
    <source>
        <dbReference type="Proteomes" id="UP000288716"/>
    </source>
</evidence>
<sequence length="565" mass="66055">MEIIFKQNSFLIICCLCALVLFLFSSNVNQRSRWFLPKQTLIRRVSKVTEEKVDCNLPLHLNPLDSSIKRFIKKLPNRIQCIGKSNDSYYYLYGAGQQGLTYVDNSGFLITQKTKLNLNCFYQSFDRKDGNDTQLEFGKSSALPSKLNLNQLKINFVSVTCSKRGKLVYKNIHFYPSTLKVENSNDTSLNNDNKTSVIILVLESLSRLNYLRFLHQTKEALESLGNGLTKIADNSYPNMAPLLTGLRPYKHEFPMNVNDDKGPYDELPLIWKLFQKEGYKTSFIEDLNEYTLFNYLANGFVKEPVDWYPRPYWLQIKDDHSFCYNFRPQVELLLQQKKLFLRKFKSYPLFAFSFYIQVTHNDFNNAQMIDSHYANFINEFKKQLNTSIFILMGDHGNRYGNVLTTFIGRVEERMPLFAIHLPEKLLKEQPHLREYLNINKNRLTTWLDVHTTLLDVVNANYSVVDTNKLQRSYSLWKQVVPTNRTCDQALIPETYCVCDKRVELNTNDSFVRNTSAFLVSQINELLSKYKNCQKLRLSNIISAFQIMPSNKVFEKFKKSKTYELT</sequence>
<dbReference type="Pfam" id="PF02995">
    <property type="entry name" value="DUF229"/>
    <property type="match status" value="1"/>
</dbReference>
<dbReference type="Gene3D" id="3.40.720.10">
    <property type="entry name" value="Alkaline Phosphatase, subunit A"/>
    <property type="match status" value="1"/>
</dbReference>
<dbReference type="Proteomes" id="UP000288716">
    <property type="component" value="Unassembled WGS sequence"/>
</dbReference>
<dbReference type="InterPro" id="IPR017850">
    <property type="entry name" value="Alkaline_phosphatase_core_sf"/>
</dbReference>
<dbReference type="CDD" id="cd16021">
    <property type="entry name" value="ALP_like"/>
    <property type="match status" value="1"/>
</dbReference>
<gene>
    <name evidence="1" type="ORF">B4U80_00596</name>
</gene>
<dbReference type="InterPro" id="IPR004245">
    <property type="entry name" value="DUF229"/>
</dbReference>
<reference evidence="1 2" key="1">
    <citation type="journal article" date="2018" name="Gigascience">
        <title>Genomes of trombidid mites reveal novel predicted allergens and laterally-transferred genes associated with secondary metabolism.</title>
        <authorList>
            <person name="Dong X."/>
            <person name="Chaisiri K."/>
            <person name="Xia D."/>
            <person name="Armstrong S.D."/>
            <person name="Fang Y."/>
            <person name="Donnelly M.J."/>
            <person name="Kadowaki T."/>
            <person name="McGarry J.W."/>
            <person name="Darby A.C."/>
            <person name="Makepeace B.L."/>
        </authorList>
    </citation>
    <scope>NUCLEOTIDE SEQUENCE [LARGE SCALE GENOMIC DNA]</scope>
    <source>
        <strain evidence="1">UoL-UT</strain>
    </source>
</reference>
<comment type="caution">
    <text evidence="1">The sequence shown here is derived from an EMBL/GenBank/DDBJ whole genome shotgun (WGS) entry which is preliminary data.</text>
</comment>